<comment type="caution">
    <text evidence="1">The sequence shown here is derived from an EMBL/GenBank/DDBJ whole genome shotgun (WGS) entry which is preliminary data.</text>
</comment>
<dbReference type="CDD" id="cd00229">
    <property type="entry name" value="SGNH_hydrolase"/>
    <property type="match status" value="1"/>
</dbReference>
<gene>
    <name evidence="1" type="ORF">GT019_27785</name>
</gene>
<keyword evidence="2" id="KW-1185">Reference proteome</keyword>
<evidence type="ECO:0008006" key="3">
    <source>
        <dbReference type="Google" id="ProtNLM"/>
    </source>
</evidence>
<dbReference type="Proteomes" id="UP000665561">
    <property type="component" value="Unassembled WGS sequence"/>
</dbReference>
<dbReference type="InterPro" id="IPR036514">
    <property type="entry name" value="SGNH_hydro_sf"/>
</dbReference>
<dbReference type="EMBL" id="JAAAMV010000029">
    <property type="protein sequence ID" value="NBD27692.1"/>
    <property type="molecule type" value="Genomic_DNA"/>
</dbReference>
<evidence type="ECO:0000313" key="1">
    <source>
        <dbReference type="EMBL" id="NBD27692.1"/>
    </source>
</evidence>
<sequence length="551" mass="60983">MKKSSGPLAGASAGWVVCDPGTWQVRVRPGEVVAKGGRAVRIDSERVLAIRPGGRRAYRSQRYAIVGEARQSPCFWNGEDIRGSGGMPYQRMVAGSLRVYDEHRSVLYEPDEDYCYDYYWGTIKRHPQGRIREQELLSLDYDVWLCRYDAIVLLEDGTIVVAEGTEEAPESRELLLPDPPVVRHGIVLAHVFTGWGEASLYDGSAAITVEEGEWPPGEASLPCVTGRYLDAAPRDYRVEVVALSPDDDSLGIIVAAEGIDYGRERQLTEETLRWSAPVTFSRKAQAPLAIVSEYGHAVDWGLSIDFGGLEPDAVWVGARFRIAARPHSVLNLTASSADAAEAIPVLNREALEPFRWKLLAGGPARIAFYGESTTRSGRWPYQLMRFLRRACPDAALYSSNVAIRGESSVRGASRYEHEVRSTEPDLVVLEYMLNDSGCLEAAEPAVREILAKLRRDGIPCLIVTNNGMNPLFCGSMRAVEASHELYRRAAEEFGCAFVGGYRYFERLHEYGVYFLTALKGNMVNHPYGNVDPDWGSFDEALGHAVIQAVAP</sequence>
<dbReference type="Gene3D" id="3.40.50.1110">
    <property type="entry name" value="SGNH hydrolase"/>
    <property type="match status" value="1"/>
</dbReference>
<reference evidence="1 2" key="1">
    <citation type="submission" date="2020-01" db="EMBL/GenBank/DDBJ databases">
        <title>Paenibacillus soybeanensis sp. nov. isolated from the nodules of soybean (Glycine max(L.) Merr).</title>
        <authorList>
            <person name="Wang H."/>
        </authorList>
    </citation>
    <scope>NUCLEOTIDE SEQUENCE [LARGE SCALE GENOMIC DNA]</scope>
    <source>
        <strain evidence="1 2">T1</strain>
    </source>
</reference>
<proteinExistence type="predicted"/>
<dbReference type="SUPFAM" id="SSF52266">
    <property type="entry name" value="SGNH hydrolase"/>
    <property type="match status" value="1"/>
</dbReference>
<accession>A0ABW9XY97</accession>
<dbReference type="RefSeq" id="WP_161746712.1">
    <property type="nucleotide sequence ID" value="NZ_JAAAMV010000029.1"/>
</dbReference>
<name>A0ABW9XY97_9BACL</name>
<evidence type="ECO:0000313" key="2">
    <source>
        <dbReference type="Proteomes" id="UP000665561"/>
    </source>
</evidence>
<organism evidence="1 2">
    <name type="scientific">Paenibacillus glycinis</name>
    <dbReference type="NCBI Taxonomy" id="2697035"/>
    <lineage>
        <taxon>Bacteria</taxon>
        <taxon>Bacillati</taxon>
        <taxon>Bacillota</taxon>
        <taxon>Bacilli</taxon>
        <taxon>Bacillales</taxon>
        <taxon>Paenibacillaceae</taxon>
        <taxon>Paenibacillus</taxon>
    </lineage>
</organism>
<protein>
    <recommendedName>
        <fullName evidence="3">SGNH hydrolase-type esterase domain-containing protein</fullName>
    </recommendedName>
</protein>